<dbReference type="InterPro" id="IPR027417">
    <property type="entry name" value="P-loop_NTPase"/>
</dbReference>
<dbReference type="AlphaFoldDB" id="A0A495JKL7"/>
<dbReference type="SUPFAM" id="SSF52540">
    <property type="entry name" value="P-loop containing nucleoside triphosphate hydrolases"/>
    <property type="match status" value="1"/>
</dbReference>
<dbReference type="EMBL" id="RBKT01000001">
    <property type="protein sequence ID" value="RKR89497.1"/>
    <property type="molecule type" value="Genomic_DNA"/>
</dbReference>
<dbReference type="Gene3D" id="3.40.50.300">
    <property type="entry name" value="P-loop containing nucleotide triphosphate hydrolases"/>
    <property type="match status" value="1"/>
</dbReference>
<evidence type="ECO:0000313" key="2">
    <source>
        <dbReference type="EMBL" id="RKR89497.1"/>
    </source>
</evidence>
<dbReference type="RefSeq" id="WP_121157924.1">
    <property type="nucleotide sequence ID" value="NZ_RBKT01000001.1"/>
</dbReference>
<protein>
    <recommendedName>
        <fullName evidence="1">NACHT N-terminal Helical domain-containing protein</fullName>
    </recommendedName>
</protein>
<sequence>MPKTLSYADAVRLLGGEKSRVVDLLDTLTGAAMLTASVPVPGVLGVLGWFDAKAELVRVSHQLVRATKERIGGLSRYGRTERLEAAHAVIVVVAFFEALADAKPPIPVDELELTKEEQLTVAGVRLRPRQLTQLFFASTAPVPGPGQPYAHFEQQLNDYYQRLAFGLLDFVGGLAAWERLSAGDQDAFANLLHTLPAAAVDRHRELYGQLAVDFPEVAFWAAMREHEGTRAEVGEIGIALAGLERLLRDVSVGRPPDERRAALARAYAAALNRPVVESGDVPEGLRVPTLGDAYVPPLCRTAELGAGARPSDEAWWDRQPIRDDLPEFLAGYLTSSGATRAPLLVLGQPGSGKSVLTRVLAGRLPAADFLPVRVILREVPAAADLQDQIEHAIRSSTGERLDWPALARSAGDALPVVLLDGFDELLQATGVSQTDYLIKVAAFQRREADQGRPVVVVVTSRTSVADRAQPPEGTVALRLEPFDADRVTSWLEVWNETNAAQFAARGVAPLAPETVLAHRELAAQPLLLLMLALYDADGNALQTAGELRRDELYERLLRNFARREVTKLGAGLPTRELERAVEGELRRLSVVAFAMFNRRVQWVAEADLEADLAALPVVAGVRGPTVTDAGLRAPLRPAEIVLGRFFFVHRSQASHGDDTRLETYEFLHATFGEYLVARLVWLVLRDIAAREAAATMSLHGDEVDDDLLHALLSFAVLSSRAPIVGFLDALGREVPEGERAALADLLIRLFRVVHQALPGRRFEAYRPKPLPVPARHAAYSANLLLLVVCVAGTVRGSQLYVDESVDVIDQWHAQALLWRSQLTGDEWTSMVDLLWLDRRWNGTRRDVVLTRDQAGVVVPPVDLAWTYGSPPQERLARELSEEALTAFNFPEQYPERLRRKAHFECGINGDVAQHALEPVAREIGSSVNSGLGRVDGWQSGANALIDAWLLPTSRATVAERERAYLRCAVVVRPWFVADAWEIHRSLLLERLATDTGISSSTVAEIFDKFFLGRRRAPGANDQLQERMSLSILRCGLAFLGGDSAADTRISGYLVEVLPSVKAWGVVQADVVARLHELDLHHFPLTHDEYDLLCARLRRRRPDLVSRLRPLIHRKGGSVAQEEVTIEPDDA</sequence>
<comment type="caution">
    <text evidence="2">The sequence shown here is derived from an EMBL/GenBank/DDBJ whole genome shotgun (WGS) entry which is preliminary data.</text>
</comment>
<dbReference type="InterPro" id="IPR054567">
    <property type="entry name" value="NNH7"/>
</dbReference>
<evidence type="ECO:0000259" key="1">
    <source>
        <dbReference type="Pfam" id="PF22738"/>
    </source>
</evidence>
<accession>A0A495JKL7</accession>
<dbReference type="OrthoDB" id="419933at2"/>
<organism evidence="2 3">
    <name type="scientific">Micromonospora pisi</name>
    <dbReference type="NCBI Taxonomy" id="589240"/>
    <lineage>
        <taxon>Bacteria</taxon>
        <taxon>Bacillati</taxon>
        <taxon>Actinomycetota</taxon>
        <taxon>Actinomycetes</taxon>
        <taxon>Micromonosporales</taxon>
        <taxon>Micromonosporaceae</taxon>
        <taxon>Micromonospora</taxon>
    </lineage>
</organism>
<keyword evidence="3" id="KW-1185">Reference proteome</keyword>
<dbReference type="Pfam" id="PF22738">
    <property type="entry name" value="NNH7"/>
    <property type="match status" value="1"/>
</dbReference>
<feature type="domain" description="NACHT N-terminal Helical" evidence="1">
    <location>
        <begin position="3"/>
        <end position="225"/>
    </location>
</feature>
<dbReference type="Proteomes" id="UP000277671">
    <property type="component" value="Unassembled WGS sequence"/>
</dbReference>
<gene>
    <name evidence="2" type="ORF">BDK92_3849</name>
</gene>
<proteinExistence type="predicted"/>
<evidence type="ECO:0000313" key="3">
    <source>
        <dbReference type="Proteomes" id="UP000277671"/>
    </source>
</evidence>
<reference evidence="2 3" key="1">
    <citation type="submission" date="2018-10" db="EMBL/GenBank/DDBJ databases">
        <title>Sequencing the genomes of 1000 actinobacteria strains.</title>
        <authorList>
            <person name="Klenk H.-P."/>
        </authorList>
    </citation>
    <scope>NUCLEOTIDE SEQUENCE [LARGE SCALE GENOMIC DNA]</scope>
    <source>
        <strain evidence="2 3">DSM 45175</strain>
    </source>
</reference>
<name>A0A495JKL7_9ACTN</name>